<proteinExistence type="inferred from homology"/>
<dbReference type="AlphaFoldDB" id="A0AAW9QJG4"/>
<dbReference type="RefSeq" id="WP_332292013.1">
    <property type="nucleotide sequence ID" value="NZ_JAZIBG010000044.1"/>
</dbReference>
<keyword evidence="4" id="KW-0472">Membrane</keyword>
<dbReference type="PANTHER" id="PTHR43179">
    <property type="entry name" value="RHAMNOSYLTRANSFERASE WBBL"/>
    <property type="match status" value="1"/>
</dbReference>
<protein>
    <submittedName>
        <fullName evidence="5">Glycosyltransferase family 2 protein</fullName>
        <ecNumber evidence="5">2.4.-.-</ecNumber>
    </submittedName>
</protein>
<keyword evidence="2 5" id="KW-0328">Glycosyltransferase</keyword>
<comment type="caution">
    <text evidence="5">The sequence shown here is derived from an EMBL/GenBank/DDBJ whole genome shotgun (WGS) entry which is preliminary data.</text>
</comment>
<name>A0AAW9QJG4_9BURK</name>
<dbReference type="PANTHER" id="PTHR43179:SF12">
    <property type="entry name" value="GALACTOFURANOSYLTRANSFERASE GLFT2"/>
    <property type="match status" value="1"/>
</dbReference>
<dbReference type="Proteomes" id="UP001336250">
    <property type="component" value="Unassembled WGS sequence"/>
</dbReference>
<evidence type="ECO:0000256" key="1">
    <source>
        <dbReference type="ARBA" id="ARBA00006739"/>
    </source>
</evidence>
<sequence length="334" mass="36866">MTTVAIILVNWKGSADTLECLTSVLQLSGDFRIHAIVVDNASPDDSVVRIEQWLAGKGTVEIREAGAGPHWRAIVRAVTCEVSPNRYVSLVVGRSNNGFAAGNNIGIQFADQLTTVDYYWILNNDTTVHVDAVRHLCARMEANSSLGICGSTLVHVQPAGRVQAYGGVHYSYVTGRGFHIGAGESIGAPPPNNVIEPQLTYVSGASMFVRRAFVERVGLMSERYFLYNEELDWCWRGRGLFELGVATAAIVYHKEGMSIGTETQARPASILSDFYQCRNKLMFAASFTPVCYPTVWIFIAARALKRLRQGHFANAKVIARVLLGCRSFKYYWTS</sequence>
<keyword evidence="4" id="KW-1133">Transmembrane helix</keyword>
<gene>
    <name evidence="5" type="ORF">V4F39_21510</name>
</gene>
<reference evidence="5 6" key="1">
    <citation type="submission" date="2024-02" db="EMBL/GenBank/DDBJ databases">
        <title>Genome sequence of Aquincola sp. MAHUQ-54.</title>
        <authorList>
            <person name="Huq M.A."/>
        </authorList>
    </citation>
    <scope>NUCLEOTIDE SEQUENCE [LARGE SCALE GENOMIC DNA]</scope>
    <source>
        <strain evidence="5 6">MAHUQ-54</strain>
    </source>
</reference>
<dbReference type="EC" id="2.4.-.-" evidence="5"/>
<evidence type="ECO:0000313" key="6">
    <source>
        <dbReference type="Proteomes" id="UP001336250"/>
    </source>
</evidence>
<dbReference type="InterPro" id="IPR029044">
    <property type="entry name" value="Nucleotide-diphossugar_trans"/>
</dbReference>
<evidence type="ECO:0000256" key="2">
    <source>
        <dbReference type="ARBA" id="ARBA00022676"/>
    </source>
</evidence>
<dbReference type="EMBL" id="JAZIBG010000044">
    <property type="protein sequence ID" value="MEF7616508.1"/>
    <property type="molecule type" value="Genomic_DNA"/>
</dbReference>
<keyword evidence="3 5" id="KW-0808">Transferase</keyword>
<comment type="similarity">
    <text evidence="1">Belongs to the glycosyltransferase 2 family.</text>
</comment>
<dbReference type="GO" id="GO:0016757">
    <property type="term" value="F:glycosyltransferase activity"/>
    <property type="evidence" value="ECO:0007669"/>
    <property type="project" value="UniProtKB-KW"/>
</dbReference>
<feature type="transmembrane region" description="Helical" evidence="4">
    <location>
        <begin position="281"/>
        <end position="301"/>
    </location>
</feature>
<organism evidence="5 6">
    <name type="scientific">Aquincola agrisoli</name>
    <dbReference type="NCBI Taxonomy" id="3119538"/>
    <lineage>
        <taxon>Bacteria</taxon>
        <taxon>Pseudomonadati</taxon>
        <taxon>Pseudomonadota</taxon>
        <taxon>Betaproteobacteria</taxon>
        <taxon>Burkholderiales</taxon>
        <taxon>Sphaerotilaceae</taxon>
        <taxon>Aquincola</taxon>
    </lineage>
</organism>
<evidence type="ECO:0000256" key="4">
    <source>
        <dbReference type="SAM" id="Phobius"/>
    </source>
</evidence>
<evidence type="ECO:0000313" key="5">
    <source>
        <dbReference type="EMBL" id="MEF7616508.1"/>
    </source>
</evidence>
<evidence type="ECO:0000256" key="3">
    <source>
        <dbReference type="ARBA" id="ARBA00022679"/>
    </source>
</evidence>
<keyword evidence="4" id="KW-0812">Transmembrane</keyword>
<keyword evidence="6" id="KW-1185">Reference proteome</keyword>
<dbReference type="Gene3D" id="3.90.550.10">
    <property type="entry name" value="Spore Coat Polysaccharide Biosynthesis Protein SpsA, Chain A"/>
    <property type="match status" value="1"/>
</dbReference>
<accession>A0AAW9QJG4</accession>
<dbReference type="SUPFAM" id="SSF53448">
    <property type="entry name" value="Nucleotide-diphospho-sugar transferases"/>
    <property type="match status" value="1"/>
</dbReference>